<proteinExistence type="predicted"/>
<evidence type="ECO:0000313" key="2">
    <source>
        <dbReference type="EMBL" id="ETK76826.1"/>
    </source>
</evidence>
<name>W2G3N9_PHYNI</name>
<dbReference type="Proteomes" id="UP000053236">
    <property type="component" value="Unassembled WGS sequence"/>
</dbReference>
<gene>
    <name evidence="2" type="ORF">L915_16842</name>
</gene>
<protein>
    <submittedName>
        <fullName evidence="2">Uncharacterized protein</fullName>
    </submittedName>
</protein>
<feature type="region of interest" description="Disordered" evidence="1">
    <location>
        <begin position="1"/>
        <end position="22"/>
    </location>
</feature>
<reference evidence="2" key="1">
    <citation type="submission" date="2013-11" db="EMBL/GenBank/DDBJ databases">
        <title>The Genome Sequence of Phytophthora parasitica CJ02B3.</title>
        <authorList>
            <consortium name="The Broad Institute Genomics Platform"/>
            <person name="Russ C."/>
            <person name="Tyler B."/>
            <person name="Panabieres F."/>
            <person name="Shan W."/>
            <person name="Tripathy S."/>
            <person name="Grunwald N."/>
            <person name="Machado M."/>
            <person name="Johnson C.S."/>
            <person name="Arredondo F."/>
            <person name="Hong C."/>
            <person name="Coffey M."/>
            <person name="Young S.K."/>
            <person name="Zeng Q."/>
            <person name="Gargeya S."/>
            <person name="Fitzgerald M."/>
            <person name="Abouelleil A."/>
            <person name="Alvarado L."/>
            <person name="Chapman S.B."/>
            <person name="Gainer-Dewar J."/>
            <person name="Goldberg J."/>
            <person name="Griggs A."/>
            <person name="Gujja S."/>
            <person name="Hansen M."/>
            <person name="Howarth C."/>
            <person name="Imamovic A."/>
            <person name="Ireland A."/>
            <person name="Larimer J."/>
            <person name="McCowan C."/>
            <person name="Murphy C."/>
            <person name="Pearson M."/>
            <person name="Poon T.W."/>
            <person name="Priest M."/>
            <person name="Roberts A."/>
            <person name="Saif S."/>
            <person name="Shea T."/>
            <person name="Sykes S."/>
            <person name="Wortman J."/>
            <person name="Nusbaum C."/>
            <person name="Birren B."/>
        </authorList>
    </citation>
    <scope>NUCLEOTIDE SEQUENCE [LARGE SCALE GENOMIC DNA]</scope>
    <source>
        <strain evidence="2">CJ02B3</strain>
    </source>
</reference>
<dbReference type="AlphaFoldDB" id="W2G3N9"/>
<sequence length="49" mass="6060">MEMYIRKSWRRTTPKRSNEIRGQPKFHFTPFLMEKGRSCVPYQRSNRRA</sequence>
<dbReference type="EMBL" id="KI688539">
    <property type="protein sequence ID" value="ETK76826.1"/>
    <property type="molecule type" value="Genomic_DNA"/>
</dbReference>
<evidence type="ECO:0000256" key="1">
    <source>
        <dbReference type="SAM" id="MobiDB-lite"/>
    </source>
</evidence>
<organism evidence="2">
    <name type="scientific">Phytophthora nicotianae</name>
    <name type="common">Potato buckeye rot agent</name>
    <name type="synonym">Phytophthora parasitica</name>
    <dbReference type="NCBI Taxonomy" id="4792"/>
    <lineage>
        <taxon>Eukaryota</taxon>
        <taxon>Sar</taxon>
        <taxon>Stramenopiles</taxon>
        <taxon>Oomycota</taxon>
        <taxon>Peronosporomycetes</taxon>
        <taxon>Peronosporales</taxon>
        <taxon>Peronosporaceae</taxon>
        <taxon>Phytophthora</taxon>
    </lineage>
</organism>
<accession>W2G3N9</accession>